<dbReference type="GO" id="GO:0015379">
    <property type="term" value="F:potassium:chloride symporter activity"/>
    <property type="evidence" value="ECO:0007669"/>
    <property type="project" value="InterPro"/>
</dbReference>
<accession>A0A1G7J3P4</accession>
<name>A0A1G7J3P4_9FIRM</name>
<keyword evidence="7 10" id="KW-1133">Transmembrane helix</keyword>
<evidence type="ECO:0000256" key="8">
    <source>
        <dbReference type="ARBA" id="ARBA00023065"/>
    </source>
</evidence>
<evidence type="ECO:0000256" key="6">
    <source>
        <dbReference type="ARBA" id="ARBA00022958"/>
    </source>
</evidence>
<feature type="transmembrane region" description="Helical" evidence="10">
    <location>
        <begin position="20"/>
        <end position="41"/>
    </location>
</feature>
<evidence type="ECO:0000256" key="3">
    <source>
        <dbReference type="ARBA" id="ARBA00022475"/>
    </source>
</evidence>
<dbReference type="AlphaFoldDB" id="A0A1G7J3P4"/>
<dbReference type="NCBIfam" id="TIGR00933">
    <property type="entry name" value="2a38"/>
    <property type="match status" value="1"/>
</dbReference>
<feature type="transmembrane region" description="Helical" evidence="10">
    <location>
        <begin position="53"/>
        <end position="72"/>
    </location>
</feature>
<feature type="transmembrane region" description="Helical" evidence="10">
    <location>
        <begin position="293"/>
        <end position="312"/>
    </location>
</feature>
<protein>
    <submittedName>
        <fullName evidence="11">Trk system potassium uptake protein TrkH</fullName>
    </submittedName>
</protein>
<keyword evidence="2" id="KW-0813">Transport</keyword>
<evidence type="ECO:0000256" key="2">
    <source>
        <dbReference type="ARBA" id="ARBA00022448"/>
    </source>
</evidence>
<dbReference type="STRING" id="1123285.SAMN05660235_00743"/>
<gene>
    <name evidence="11" type="ORF">SAMN05660235_00743</name>
</gene>
<keyword evidence="4" id="KW-0633">Potassium transport</keyword>
<feature type="transmembrane region" description="Helical" evidence="10">
    <location>
        <begin position="84"/>
        <end position="108"/>
    </location>
</feature>
<dbReference type="InterPro" id="IPR003445">
    <property type="entry name" value="Cat_transpt"/>
</dbReference>
<organism evidence="11 12">
    <name type="scientific">Sporolituus thermophilus DSM 23256</name>
    <dbReference type="NCBI Taxonomy" id="1123285"/>
    <lineage>
        <taxon>Bacteria</taxon>
        <taxon>Bacillati</taxon>
        <taxon>Bacillota</taxon>
        <taxon>Negativicutes</taxon>
        <taxon>Selenomonadales</taxon>
        <taxon>Sporomusaceae</taxon>
        <taxon>Sporolituus</taxon>
    </lineage>
</organism>
<keyword evidence="6" id="KW-0630">Potassium</keyword>
<dbReference type="InterPro" id="IPR004772">
    <property type="entry name" value="TrkH"/>
</dbReference>
<feature type="transmembrane region" description="Helical" evidence="10">
    <location>
        <begin position="358"/>
        <end position="378"/>
    </location>
</feature>
<evidence type="ECO:0000256" key="7">
    <source>
        <dbReference type="ARBA" id="ARBA00022989"/>
    </source>
</evidence>
<feature type="transmembrane region" description="Helical" evidence="10">
    <location>
        <begin position="235"/>
        <end position="256"/>
    </location>
</feature>
<evidence type="ECO:0000256" key="10">
    <source>
        <dbReference type="SAM" id="Phobius"/>
    </source>
</evidence>
<dbReference type="Proteomes" id="UP000243333">
    <property type="component" value="Unassembled WGS sequence"/>
</dbReference>
<feature type="transmembrane region" description="Helical" evidence="10">
    <location>
        <begin position="385"/>
        <end position="408"/>
    </location>
</feature>
<evidence type="ECO:0000313" key="11">
    <source>
        <dbReference type="EMBL" id="SDF19511.1"/>
    </source>
</evidence>
<dbReference type="EMBL" id="FNBU01000004">
    <property type="protein sequence ID" value="SDF19511.1"/>
    <property type="molecule type" value="Genomic_DNA"/>
</dbReference>
<comment type="subcellular location">
    <subcellularLocation>
        <location evidence="1">Cell membrane</location>
        <topology evidence="1">Multi-pass membrane protein</topology>
    </subcellularLocation>
</comment>
<dbReference type="GO" id="GO:0005886">
    <property type="term" value="C:plasma membrane"/>
    <property type="evidence" value="ECO:0007669"/>
    <property type="project" value="UniProtKB-SubCell"/>
</dbReference>
<dbReference type="RefSeq" id="WP_245690239.1">
    <property type="nucleotide sequence ID" value="NZ_FNBU01000004.1"/>
</dbReference>
<keyword evidence="9 10" id="KW-0472">Membrane</keyword>
<evidence type="ECO:0000256" key="9">
    <source>
        <dbReference type="ARBA" id="ARBA00023136"/>
    </source>
</evidence>
<feature type="transmembrane region" description="Helical" evidence="10">
    <location>
        <begin position="414"/>
        <end position="436"/>
    </location>
</feature>
<keyword evidence="8" id="KW-0406">Ion transport</keyword>
<sequence>MSIDPRTDDLLDIAKWRLTPYQVLVLGFAGLIFVGALLLTTPLASASGKPTPFVDALFTATSAVCVTGLVVVDTGSHWSLFGQLVIISLIQIGGLGIMSMATLIALLIGKKIQLRERLIIQEALNQFTMAGVVRLMIYVMKTTFIIELIGGTILAIRWFADYGPRGIYYGYWHAISAFCNAGFDLFGDFRSLTGYVDDITVNIVITMLIILGGIGFTVIADVWDNRRFNKFSLHTKLVLSVSAFLIIFGAAVIFLLEWNNPATLGSLNWQGKLLASYFQSVTPRTAGYNTLDIGKLESGTLFFLIILMFIGASPASTGGGVKTSTFGVLVLAIAAQISGKNDVEVFQRRIPVATVYKAFTVVFLSALLVILVTLALTVTEQAPFLNVLFEVVSAFGTVGLSTGITPTLTVAGKLWLILTMFAGRVGPVTLALAIALRARKGALQLPEGRVIIG</sequence>
<evidence type="ECO:0000313" key="12">
    <source>
        <dbReference type="Proteomes" id="UP000243333"/>
    </source>
</evidence>
<keyword evidence="12" id="KW-1185">Reference proteome</keyword>
<evidence type="ECO:0000256" key="4">
    <source>
        <dbReference type="ARBA" id="ARBA00022538"/>
    </source>
</evidence>
<feature type="transmembrane region" description="Helical" evidence="10">
    <location>
        <begin position="135"/>
        <end position="160"/>
    </location>
</feature>
<dbReference type="PANTHER" id="PTHR32024">
    <property type="entry name" value="TRK SYSTEM POTASSIUM UPTAKE PROTEIN TRKG-RELATED"/>
    <property type="match status" value="1"/>
</dbReference>
<keyword evidence="3" id="KW-1003">Cell membrane</keyword>
<keyword evidence="5 10" id="KW-0812">Transmembrane</keyword>
<reference evidence="12" key="1">
    <citation type="submission" date="2016-10" db="EMBL/GenBank/DDBJ databases">
        <authorList>
            <person name="Varghese N."/>
            <person name="Submissions S."/>
        </authorList>
    </citation>
    <scope>NUCLEOTIDE SEQUENCE [LARGE SCALE GENOMIC DNA]</scope>
    <source>
        <strain evidence="12">DSM 23256</strain>
    </source>
</reference>
<dbReference type="PANTHER" id="PTHR32024:SF1">
    <property type="entry name" value="KTR SYSTEM POTASSIUM UPTAKE PROTEIN B"/>
    <property type="match status" value="1"/>
</dbReference>
<feature type="transmembrane region" description="Helical" evidence="10">
    <location>
        <begin position="199"/>
        <end position="223"/>
    </location>
</feature>
<dbReference type="Pfam" id="PF02386">
    <property type="entry name" value="TrkH"/>
    <property type="match status" value="1"/>
</dbReference>
<evidence type="ECO:0000256" key="5">
    <source>
        <dbReference type="ARBA" id="ARBA00022692"/>
    </source>
</evidence>
<proteinExistence type="predicted"/>
<evidence type="ECO:0000256" key="1">
    <source>
        <dbReference type="ARBA" id="ARBA00004651"/>
    </source>
</evidence>